<dbReference type="EMBL" id="JABCRI010000006">
    <property type="protein sequence ID" value="KAF8404769.1"/>
    <property type="molecule type" value="Genomic_DNA"/>
</dbReference>
<feature type="domain" description="DUF7026" evidence="2">
    <location>
        <begin position="64"/>
        <end position="113"/>
    </location>
</feature>
<dbReference type="Proteomes" id="UP000655225">
    <property type="component" value="Unassembled WGS sequence"/>
</dbReference>
<proteinExistence type="predicted"/>
<dbReference type="InterPro" id="IPR054290">
    <property type="entry name" value="DUF7026"/>
</dbReference>
<name>A0A834ZBB1_TETSI</name>
<dbReference type="AlphaFoldDB" id="A0A834ZBB1"/>
<evidence type="ECO:0000313" key="3">
    <source>
        <dbReference type="EMBL" id="KAF8404769.1"/>
    </source>
</evidence>
<evidence type="ECO:0000313" key="4">
    <source>
        <dbReference type="Proteomes" id="UP000655225"/>
    </source>
</evidence>
<keyword evidence="4" id="KW-1185">Reference proteome</keyword>
<dbReference type="Pfam" id="PF22950">
    <property type="entry name" value="DUF7026"/>
    <property type="match status" value="1"/>
</dbReference>
<comment type="caution">
    <text evidence="3">The sequence shown here is derived from an EMBL/GenBank/DDBJ whole genome shotgun (WGS) entry which is preliminary data.</text>
</comment>
<dbReference type="OMA" id="WGVNFHP"/>
<sequence length="167" mass="18680">MAFRVPLISPKIFPQSLIVQNHSFPSVTPPKNRGKIRFSCTKGISDAELAADLAAKVNTPLGQRNEAMKKSRELLFVEFCQHLGLGAEEVKQKWKKMDEEQKWGLVKGFISEWGVTFHPLSSRSVKEMVEEHLDEEDPSPNSPSPMFPGTGYNTTLLSLREVGVVVD</sequence>
<protein>
    <recommendedName>
        <fullName evidence="2">DUF7026 domain-containing protein</fullName>
    </recommendedName>
</protein>
<accession>A0A834ZBB1</accession>
<gene>
    <name evidence="3" type="ORF">HHK36_009658</name>
</gene>
<evidence type="ECO:0000259" key="2">
    <source>
        <dbReference type="Pfam" id="PF22950"/>
    </source>
</evidence>
<organism evidence="3 4">
    <name type="scientific">Tetracentron sinense</name>
    <name type="common">Spur-leaf</name>
    <dbReference type="NCBI Taxonomy" id="13715"/>
    <lineage>
        <taxon>Eukaryota</taxon>
        <taxon>Viridiplantae</taxon>
        <taxon>Streptophyta</taxon>
        <taxon>Embryophyta</taxon>
        <taxon>Tracheophyta</taxon>
        <taxon>Spermatophyta</taxon>
        <taxon>Magnoliopsida</taxon>
        <taxon>Trochodendrales</taxon>
        <taxon>Trochodendraceae</taxon>
        <taxon>Tetracentron</taxon>
    </lineage>
</organism>
<feature type="region of interest" description="Disordered" evidence="1">
    <location>
        <begin position="128"/>
        <end position="150"/>
    </location>
</feature>
<reference evidence="3 4" key="1">
    <citation type="submission" date="2020-04" db="EMBL/GenBank/DDBJ databases">
        <title>Plant Genome Project.</title>
        <authorList>
            <person name="Zhang R.-G."/>
        </authorList>
    </citation>
    <scope>NUCLEOTIDE SEQUENCE [LARGE SCALE GENOMIC DNA]</scope>
    <source>
        <strain evidence="3">YNK0</strain>
        <tissue evidence="3">Leaf</tissue>
    </source>
</reference>
<evidence type="ECO:0000256" key="1">
    <source>
        <dbReference type="SAM" id="MobiDB-lite"/>
    </source>
</evidence>
<dbReference type="OrthoDB" id="1920063at2759"/>